<dbReference type="PANTHER" id="PTHR36529">
    <property type="entry name" value="SLL1095 PROTEIN"/>
    <property type="match status" value="1"/>
</dbReference>
<evidence type="ECO:0000313" key="1">
    <source>
        <dbReference type="EMBL" id="TCP53028.1"/>
    </source>
</evidence>
<dbReference type="Pfam" id="PF09837">
    <property type="entry name" value="DUF2064"/>
    <property type="match status" value="1"/>
</dbReference>
<dbReference type="EMBL" id="SLXQ01000005">
    <property type="protein sequence ID" value="TCP53028.1"/>
    <property type="molecule type" value="Genomic_DNA"/>
</dbReference>
<dbReference type="InterPro" id="IPR018641">
    <property type="entry name" value="Trfase_1_rSAM/seldom-assoc"/>
</dbReference>
<keyword evidence="2" id="KW-1185">Reference proteome</keyword>
<dbReference type="RefSeq" id="WP_132877480.1">
    <property type="nucleotide sequence ID" value="NZ_SLXQ01000005.1"/>
</dbReference>
<dbReference type="PANTHER" id="PTHR36529:SF1">
    <property type="entry name" value="GLYCOSYLTRANSFERASE"/>
    <property type="match status" value="1"/>
</dbReference>
<name>A0A4R2QVW0_9PSEU</name>
<evidence type="ECO:0008006" key="3">
    <source>
        <dbReference type="Google" id="ProtNLM"/>
    </source>
</evidence>
<dbReference type="Gene3D" id="3.90.550.10">
    <property type="entry name" value="Spore Coat Polysaccharide Biosynthesis Protein SpsA, Chain A"/>
    <property type="match status" value="1"/>
</dbReference>
<dbReference type="OrthoDB" id="9798250at2"/>
<gene>
    <name evidence="1" type="ORF">EV191_10590</name>
</gene>
<accession>A0A4R2QVW0</accession>
<evidence type="ECO:0000313" key="2">
    <source>
        <dbReference type="Proteomes" id="UP000294911"/>
    </source>
</evidence>
<dbReference type="InterPro" id="IPR029044">
    <property type="entry name" value="Nucleotide-diphossugar_trans"/>
</dbReference>
<dbReference type="SUPFAM" id="SSF53448">
    <property type="entry name" value="Nucleotide-diphospho-sugar transferases"/>
    <property type="match status" value="1"/>
</dbReference>
<dbReference type="AlphaFoldDB" id="A0A4R2QVW0"/>
<sequence>MNCCLLIVAKAPVPGKVKTRLVPPLSHEAAAELAAACLLDTIDNVRATPGTIPVLALTGDLRDACRAAELHGALENLTVLPQRGEGLAERLANAHADLTAQFPCLPVLQIGMDTPQASSELLHQAVRALAEPGTDGVLGPASDGGWWALGLRAPLNAGALHDVPMSTQDTGKHTLAALASSGLRIGALPEISDVDTYAQAFEVASKAPSSRFANTLLRTAVYQ</sequence>
<organism evidence="1 2">
    <name type="scientific">Tamaricihabitans halophyticus</name>
    <dbReference type="NCBI Taxonomy" id="1262583"/>
    <lineage>
        <taxon>Bacteria</taxon>
        <taxon>Bacillati</taxon>
        <taxon>Actinomycetota</taxon>
        <taxon>Actinomycetes</taxon>
        <taxon>Pseudonocardiales</taxon>
        <taxon>Pseudonocardiaceae</taxon>
        <taxon>Tamaricihabitans</taxon>
    </lineage>
</organism>
<dbReference type="Proteomes" id="UP000294911">
    <property type="component" value="Unassembled WGS sequence"/>
</dbReference>
<protein>
    <recommendedName>
        <fullName evidence="3">Glycosyltransferase involved in cell wall biogenesis</fullName>
    </recommendedName>
</protein>
<proteinExistence type="predicted"/>
<reference evidence="1 2" key="1">
    <citation type="submission" date="2019-03" db="EMBL/GenBank/DDBJ databases">
        <title>Genomic Encyclopedia of Type Strains, Phase IV (KMG-IV): sequencing the most valuable type-strain genomes for metagenomic binning, comparative biology and taxonomic classification.</title>
        <authorList>
            <person name="Goeker M."/>
        </authorList>
    </citation>
    <scope>NUCLEOTIDE SEQUENCE [LARGE SCALE GENOMIC DNA]</scope>
    <source>
        <strain evidence="1 2">DSM 45765</strain>
    </source>
</reference>
<comment type="caution">
    <text evidence="1">The sequence shown here is derived from an EMBL/GenBank/DDBJ whole genome shotgun (WGS) entry which is preliminary data.</text>
</comment>